<dbReference type="RefSeq" id="WP_013320267.1">
    <property type="nucleotide sequence ID" value="NC_014501.1"/>
</dbReference>
<organism evidence="2 3">
    <name type="scientific">Gloeothece verrucosa (strain PCC 7822)</name>
    <name type="common">Cyanothece sp. (strain PCC 7822)</name>
    <dbReference type="NCBI Taxonomy" id="497965"/>
    <lineage>
        <taxon>Bacteria</taxon>
        <taxon>Bacillati</taxon>
        <taxon>Cyanobacteriota</taxon>
        <taxon>Cyanophyceae</taxon>
        <taxon>Oscillatoriophycideae</taxon>
        <taxon>Chroococcales</taxon>
        <taxon>Aphanothecaceae</taxon>
        <taxon>Gloeothece</taxon>
        <taxon>Gloeothece verrucosa</taxon>
    </lineage>
</organism>
<dbReference type="Pfam" id="PF00561">
    <property type="entry name" value="Abhydrolase_1"/>
    <property type="match status" value="1"/>
</dbReference>
<dbReference type="AlphaFoldDB" id="E0UIG3"/>
<name>E0UIG3_GLOV7</name>
<dbReference type="Gene3D" id="3.40.50.1820">
    <property type="entry name" value="alpha/beta hydrolase"/>
    <property type="match status" value="1"/>
</dbReference>
<dbReference type="KEGG" id="cyj:Cyan7822_0106"/>
<dbReference type="HOGENOM" id="CLU_020336_1_0_3"/>
<dbReference type="InterPro" id="IPR000073">
    <property type="entry name" value="AB_hydrolase_1"/>
</dbReference>
<dbReference type="GO" id="GO:0047372">
    <property type="term" value="F:monoacylglycerol lipase activity"/>
    <property type="evidence" value="ECO:0007669"/>
    <property type="project" value="TreeGrafter"/>
</dbReference>
<dbReference type="PANTHER" id="PTHR43798">
    <property type="entry name" value="MONOACYLGLYCEROL LIPASE"/>
    <property type="match status" value="1"/>
</dbReference>
<dbReference type="EMBL" id="CP002198">
    <property type="protein sequence ID" value="ADN12157.1"/>
    <property type="molecule type" value="Genomic_DNA"/>
</dbReference>
<dbReference type="STRING" id="497965.Cyan7822_0106"/>
<dbReference type="Proteomes" id="UP000008206">
    <property type="component" value="Chromosome"/>
</dbReference>
<dbReference type="InterPro" id="IPR050266">
    <property type="entry name" value="AB_hydrolase_sf"/>
</dbReference>
<dbReference type="GO" id="GO:0016020">
    <property type="term" value="C:membrane"/>
    <property type="evidence" value="ECO:0007669"/>
    <property type="project" value="TreeGrafter"/>
</dbReference>
<proteinExistence type="predicted"/>
<reference evidence="3" key="1">
    <citation type="journal article" date="2011" name="MBio">
        <title>Novel metabolic attributes of the genus Cyanothece, comprising a group of unicellular nitrogen-fixing Cyanobacteria.</title>
        <authorList>
            <person name="Bandyopadhyay A."/>
            <person name="Elvitigala T."/>
            <person name="Welsh E."/>
            <person name="Stockel J."/>
            <person name="Liberton M."/>
            <person name="Min H."/>
            <person name="Sherman L.A."/>
            <person name="Pakrasi H.B."/>
        </authorList>
    </citation>
    <scope>NUCLEOTIDE SEQUENCE [LARGE SCALE GENOMIC DNA]</scope>
    <source>
        <strain evidence="3">PCC 7822</strain>
    </source>
</reference>
<dbReference type="GO" id="GO:0046464">
    <property type="term" value="P:acylglycerol catabolic process"/>
    <property type="evidence" value="ECO:0007669"/>
    <property type="project" value="TreeGrafter"/>
</dbReference>
<dbReference type="PRINTS" id="PR00111">
    <property type="entry name" value="ABHYDROLASE"/>
</dbReference>
<evidence type="ECO:0000313" key="2">
    <source>
        <dbReference type="EMBL" id="ADN12157.1"/>
    </source>
</evidence>
<dbReference type="eggNOG" id="COG0596">
    <property type="taxonomic scope" value="Bacteria"/>
</dbReference>
<gene>
    <name evidence="2" type="ordered locus">Cyan7822_0106</name>
</gene>
<dbReference type="PANTHER" id="PTHR43798:SF33">
    <property type="entry name" value="HYDROLASE, PUTATIVE (AFU_ORTHOLOGUE AFUA_2G14860)-RELATED"/>
    <property type="match status" value="1"/>
</dbReference>
<evidence type="ECO:0000259" key="1">
    <source>
        <dbReference type="Pfam" id="PF00561"/>
    </source>
</evidence>
<protein>
    <submittedName>
        <fullName evidence="2">Alpha/beta hydrolase fold protein</fullName>
    </submittedName>
</protein>
<sequence>MNKYYITCEDSGGSHKMAYTQWGKEDNQNILICVHGLTRNGRDFDFLAQALEKDYCIICPDIVGRGESDWLTEAKDYNLIVYAQDILRLIKHLNATQVDWLGTSMGGLIGMAIASQAESPIRRLIINDVGAFIPEKAMQRIAGYLLKEKPDFPDLVAAEIYIRDTYKPFGNLTDEQWQHLTQYSVKTLPSGGYRLNYDPQISYPYQNIPINSIKAQEFWPWWEKISCPILLLYGQESDLLLPDTITQMKEINPQMSLVTLPYVGHAPALMSDEQIKVIENWLAQTSGV</sequence>
<feature type="domain" description="AB hydrolase-1" evidence="1">
    <location>
        <begin position="30"/>
        <end position="266"/>
    </location>
</feature>
<keyword evidence="2" id="KW-0378">Hydrolase</keyword>
<dbReference type="OrthoDB" id="252464at2"/>
<accession>E0UIG3</accession>
<dbReference type="InterPro" id="IPR029058">
    <property type="entry name" value="AB_hydrolase_fold"/>
</dbReference>
<dbReference type="SUPFAM" id="SSF53474">
    <property type="entry name" value="alpha/beta-Hydrolases"/>
    <property type="match status" value="1"/>
</dbReference>
<keyword evidence="3" id="KW-1185">Reference proteome</keyword>
<evidence type="ECO:0000313" key="3">
    <source>
        <dbReference type="Proteomes" id="UP000008206"/>
    </source>
</evidence>